<dbReference type="Pfam" id="PF00389">
    <property type="entry name" value="2-Hacid_dh"/>
    <property type="match status" value="1"/>
</dbReference>
<comment type="caution">
    <text evidence="6">The sequence shown here is derived from an EMBL/GenBank/DDBJ whole genome shotgun (WGS) entry which is preliminary data.</text>
</comment>
<dbReference type="PANTHER" id="PTHR10996">
    <property type="entry name" value="2-HYDROXYACID DEHYDROGENASE-RELATED"/>
    <property type="match status" value="1"/>
</dbReference>
<dbReference type="GO" id="GO:0030267">
    <property type="term" value="F:glyoxylate reductase (NADPH) activity"/>
    <property type="evidence" value="ECO:0007669"/>
    <property type="project" value="TreeGrafter"/>
</dbReference>
<keyword evidence="7" id="KW-1185">Reference proteome</keyword>
<evidence type="ECO:0000256" key="1">
    <source>
        <dbReference type="ARBA" id="ARBA00023002"/>
    </source>
</evidence>
<dbReference type="PANTHER" id="PTHR10996:SF277">
    <property type="entry name" value="GLYOXYLATE REDUCTASE_HYDROXYPYRUVATE REDUCTASE"/>
    <property type="match status" value="1"/>
</dbReference>
<dbReference type="GO" id="GO:0005829">
    <property type="term" value="C:cytosol"/>
    <property type="evidence" value="ECO:0007669"/>
    <property type="project" value="TreeGrafter"/>
</dbReference>
<gene>
    <name evidence="6" type="ORF">PoB_005341800</name>
</gene>
<dbReference type="InterPro" id="IPR006139">
    <property type="entry name" value="D-isomer_2_OHA_DH_cat_dom"/>
</dbReference>
<dbReference type="SUPFAM" id="SSF52283">
    <property type="entry name" value="Formate/glycerate dehydrogenase catalytic domain-like"/>
    <property type="match status" value="1"/>
</dbReference>
<evidence type="ECO:0000256" key="3">
    <source>
        <dbReference type="RuleBase" id="RU003719"/>
    </source>
</evidence>
<dbReference type="PROSITE" id="PS00671">
    <property type="entry name" value="D_2_HYDROXYACID_DH_3"/>
    <property type="match status" value="1"/>
</dbReference>
<dbReference type="GO" id="GO:0008465">
    <property type="term" value="F:hydroxypyruvate reductase (NADH) activity"/>
    <property type="evidence" value="ECO:0007669"/>
    <property type="project" value="TreeGrafter"/>
</dbReference>
<sequence length="327" mass="35052">MASSVLPKVFVTRSVPLAGLARLRQHCHVIVHEKESSTTREELLQGVCGMDALLVFPLNKIDKEVFDAAGPQLKIIATYSAGLEHIDLDLCKERGVKVCHTPGVLTTATAELAVTLVLATARRLEEGIHAVKEGVWGTRWERGLWIAGQDVCGSVVGIVGLGRIGLAIAKRLAAFEVSKIVYTGRAPKPESADFIGAEFLSFDELLKQSDFVIVSCSANESTKHLFNAEAFRKMKSTSIFVNVSRGVVVDQKALYEALKSGQIGAAGLDVTTPEPLPPSDPLLTLPNCLVVPHVGGLTIKTSKILCELIVDNVLAALDGRPLITPAF</sequence>
<feature type="domain" description="D-isomer specific 2-hydroxyacid dehydrogenase NAD-binding" evidence="5">
    <location>
        <begin position="115"/>
        <end position="295"/>
    </location>
</feature>
<dbReference type="Proteomes" id="UP000735302">
    <property type="component" value="Unassembled WGS sequence"/>
</dbReference>
<dbReference type="AlphaFoldDB" id="A0AAV4C616"/>
<organism evidence="6 7">
    <name type="scientific">Plakobranchus ocellatus</name>
    <dbReference type="NCBI Taxonomy" id="259542"/>
    <lineage>
        <taxon>Eukaryota</taxon>
        <taxon>Metazoa</taxon>
        <taxon>Spiralia</taxon>
        <taxon>Lophotrochozoa</taxon>
        <taxon>Mollusca</taxon>
        <taxon>Gastropoda</taxon>
        <taxon>Heterobranchia</taxon>
        <taxon>Euthyneura</taxon>
        <taxon>Panpulmonata</taxon>
        <taxon>Sacoglossa</taxon>
        <taxon>Placobranchoidea</taxon>
        <taxon>Plakobranchidae</taxon>
        <taxon>Plakobranchus</taxon>
    </lineage>
</organism>
<evidence type="ECO:0000313" key="7">
    <source>
        <dbReference type="Proteomes" id="UP000735302"/>
    </source>
</evidence>
<dbReference type="InterPro" id="IPR036291">
    <property type="entry name" value="NAD(P)-bd_dom_sf"/>
</dbReference>
<dbReference type="InterPro" id="IPR029753">
    <property type="entry name" value="D-isomer_DH_CS"/>
</dbReference>
<evidence type="ECO:0000256" key="2">
    <source>
        <dbReference type="ARBA" id="ARBA00073306"/>
    </source>
</evidence>
<dbReference type="CDD" id="cd05301">
    <property type="entry name" value="GDH"/>
    <property type="match status" value="1"/>
</dbReference>
<name>A0AAV4C616_9GAST</name>
<dbReference type="InterPro" id="IPR050223">
    <property type="entry name" value="D-isomer_2-hydroxyacid_DH"/>
</dbReference>
<dbReference type="EMBL" id="BLXT01005873">
    <property type="protein sequence ID" value="GFO26913.1"/>
    <property type="molecule type" value="Genomic_DNA"/>
</dbReference>
<evidence type="ECO:0000259" key="4">
    <source>
        <dbReference type="Pfam" id="PF00389"/>
    </source>
</evidence>
<dbReference type="Gene3D" id="3.40.50.720">
    <property type="entry name" value="NAD(P)-binding Rossmann-like Domain"/>
    <property type="match status" value="2"/>
</dbReference>
<feature type="domain" description="D-isomer specific 2-hydroxyacid dehydrogenase catalytic" evidence="4">
    <location>
        <begin position="9"/>
        <end position="323"/>
    </location>
</feature>
<dbReference type="InterPro" id="IPR006140">
    <property type="entry name" value="D-isomer_DH_NAD-bd"/>
</dbReference>
<dbReference type="SUPFAM" id="SSF51735">
    <property type="entry name" value="NAD(P)-binding Rossmann-fold domains"/>
    <property type="match status" value="1"/>
</dbReference>
<keyword evidence="1 3" id="KW-0560">Oxidoreductase</keyword>
<dbReference type="GO" id="GO:0051287">
    <property type="term" value="F:NAD binding"/>
    <property type="evidence" value="ECO:0007669"/>
    <property type="project" value="InterPro"/>
</dbReference>
<reference evidence="6 7" key="1">
    <citation type="journal article" date="2021" name="Elife">
        <title>Chloroplast acquisition without the gene transfer in kleptoplastic sea slugs, Plakobranchus ocellatus.</title>
        <authorList>
            <person name="Maeda T."/>
            <person name="Takahashi S."/>
            <person name="Yoshida T."/>
            <person name="Shimamura S."/>
            <person name="Takaki Y."/>
            <person name="Nagai Y."/>
            <person name="Toyoda A."/>
            <person name="Suzuki Y."/>
            <person name="Arimoto A."/>
            <person name="Ishii H."/>
            <person name="Satoh N."/>
            <person name="Nishiyama T."/>
            <person name="Hasebe M."/>
            <person name="Maruyama T."/>
            <person name="Minagawa J."/>
            <person name="Obokata J."/>
            <person name="Shigenobu S."/>
        </authorList>
    </citation>
    <scope>NUCLEOTIDE SEQUENCE [LARGE SCALE GENOMIC DNA]</scope>
</reference>
<comment type="similarity">
    <text evidence="3">Belongs to the D-isomer specific 2-hydroxyacid dehydrogenase family.</text>
</comment>
<dbReference type="FunFam" id="3.40.50.720:FF:000026">
    <property type="entry name" value="Glyoxylate/hydroxypyruvate reductase B"/>
    <property type="match status" value="1"/>
</dbReference>
<evidence type="ECO:0000259" key="5">
    <source>
        <dbReference type="Pfam" id="PF02826"/>
    </source>
</evidence>
<accession>A0AAV4C616</accession>
<evidence type="ECO:0000313" key="6">
    <source>
        <dbReference type="EMBL" id="GFO26913.1"/>
    </source>
</evidence>
<protein>
    <recommendedName>
        <fullName evidence="2">Glyoxylate reductase/hydroxypyruvate reductase</fullName>
    </recommendedName>
</protein>
<proteinExistence type="inferred from homology"/>
<dbReference type="Pfam" id="PF02826">
    <property type="entry name" value="2-Hacid_dh_C"/>
    <property type="match status" value="1"/>
</dbReference>